<dbReference type="InterPro" id="IPR054186">
    <property type="entry name" value="DUF6891"/>
</dbReference>
<sequence length="269" mass="28515">MDTSKIFDAARSGDVAQVRASLQAGADPAAVNDYGFTALQQAAMGANDSEIAPNLAVLKLLIDAGSPLEFQRDGRTALYLAAEFAPSTDAVQLLIDAGAQADIRDSHGNHITVNAMMPEVQELLSALTGVAIEAPEPEPEPAPVKLTAAQWRAAQAKLDTLFETLTQAGLVALQDTGTTQSDGFSDCAEIFHERGGLSAGVLGFCFYTRQDRNRAKREGRLDLAFWGAPDGEYADMLKVGDLIVSAAEAAGLPVTWHRSAAKRPSVLLY</sequence>
<protein>
    <submittedName>
        <fullName evidence="5">Ankyrin repeat domain-containing protein</fullName>
    </submittedName>
</protein>
<dbReference type="RefSeq" id="WP_306944606.1">
    <property type="nucleotide sequence ID" value="NZ_CP132976.1"/>
</dbReference>
<organism evidence="5 6">
    <name type="scientific">Achromobacter seleniivolatilans</name>
    <dbReference type="NCBI Taxonomy" id="3047478"/>
    <lineage>
        <taxon>Bacteria</taxon>
        <taxon>Pseudomonadati</taxon>
        <taxon>Pseudomonadota</taxon>
        <taxon>Betaproteobacteria</taxon>
        <taxon>Burkholderiales</taxon>
        <taxon>Alcaligenaceae</taxon>
        <taxon>Achromobacter</taxon>
    </lineage>
</organism>
<dbReference type="InterPro" id="IPR002110">
    <property type="entry name" value="Ankyrin_rpt"/>
</dbReference>
<dbReference type="Gene3D" id="1.25.40.20">
    <property type="entry name" value="Ankyrin repeat-containing domain"/>
    <property type="match status" value="1"/>
</dbReference>
<gene>
    <name evidence="5" type="ORF">RAS12_01005</name>
</gene>
<dbReference type="PROSITE" id="PS50088">
    <property type="entry name" value="ANK_REPEAT"/>
    <property type="match status" value="1"/>
</dbReference>
<keyword evidence="2 3" id="KW-0040">ANK repeat</keyword>
<dbReference type="Pfam" id="PF12796">
    <property type="entry name" value="Ank_2"/>
    <property type="match status" value="1"/>
</dbReference>
<keyword evidence="6" id="KW-1185">Reference proteome</keyword>
<evidence type="ECO:0000259" key="4">
    <source>
        <dbReference type="Pfam" id="PF21831"/>
    </source>
</evidence>
<accession>A0ABY9M2J6</accession>
<evidence type="ECO:0000256" key="2">
    <source>
        <dbReference type="ARBA" id="ARBA00023043"/>
    </source>
</evidence>
<dbReference type="EMBL" id="CP132976">
    <property type="protein sequence ID" value="WMD20980.1"/>
    <property type="molecule type" value="Genomic_DNA"/>
</dbReference>
<evidence type="ECO:0000256" key="1">
    <source>
        <dbReference type="ARBA" id="ARBA00022737"/>
    </source>
</evidence>
<feature type="repeat" description="ANK" evidence="3">
    <location>
        <begin position="73"/>
        <end position="106"/>
    </location>
</feature>
<evidence type="ECO:0000313" key="5">
    <source>
        <dbReference type="EMBL" id="WMD20980.1"/>
    </source>
</evidence>
<dbReference type="Pfam" id="PF21831">
    <property type="entry name" value="DUF6891"/>
    <property type="match status" value="1"/>
</dbReference>
<feature type="domain" description="DUF6891" evidence="4">
    <location>
        <begin position="155"/>
        <end position="263"/>
    </location>
</feature>
<dbReference type="InterPro" id="IPR036770">
    <property type="entry name" value="Ankyrin_rpt-contain_sf"/>
</dbReference>
<keyword evidence="1" id="KW-0677">Repeat</keyword>
<dbReference type="SUPFAM" id="SSF48403">
    <property type="entry name" value="Ankyrin repeat"/>
    <property type="match status" value="1"/>
</dbReference>
<dbReference type="SMART" id="SM00248">
    <property type="entry name" value="ANK"/>
    <property type="match status" value="2"/>
</dbReference>
<dbReference type="PANTHER" id="PTHR24171">
    <property type="entry name" value="ANKYRIN REPEAT DOMAIN-CONTAINING PROTEIN 39-RELATED"/>
    <property type="match status" value="1"/>
</dbReference>
<evidence type="ECO:0000313" key="6">
    <source>
        <dbReference type="Proteomes" id="UP001234798"/>
    </source>
</evidence>
<dbReference type="Proteomes" id="UP001234798">
    <property type="component" value="Chromosome"/>
</dbReference>
<name>A0ABY9M2J6_9BURK</name>
<proteinExistence type="predicted"/>
<evidence type="ECO:0000256" key="3">
    <source>
        <dbReference type="PROSITE-ProRule" id="PRU00023"/>
    </source>
</evidence>
<reference evidence="5 6" key="1">
    <citation type="submission" date="2023-08" db="EMBL/GenBank/DDBJ databases">
        <title>Achromobacter seleniivolatilans sp. nov., isolated from seleniferous soil.</title>
        <authorList>
            <person name="Zhang S."/>
            <person name="Li K."/>
            <person name="Peng J."/>
            <person name="Zhao Q."/>
            <person name="Wang H."/>
            <person name="Guo Y."/>
        </authorList>
    </citation>
    <scope>NUCLEOTIDE SEQUENCE [LARGE SCALE GENOMIC DNA]</scope>
    <source>
        <strain evidence="5 6">R39</strain>
    </source>
</reference>
<dbReference type="PANTHER" id="PTHR24171:SF8">
    <property type="entry name" value="BRCA1-ASSOCIATED RING DOMAIN PROTEIN 1"/>
    <property type="match status" value="1"/>
</dbReference>
<dbReference type="PROSITE" id="PS50297">
    <property type="entry name" value="ANK_REP_REGION"/>
    <property type="match status" value="1"/>
</dbReference>